<dbReference type="OrthoDB" id="9809583at2"/>
<dbReference type="Proteomes" id="UP000266183">
    <property type="component" value="Chromosome"/>
</dbReference>
<accession>A0A385SPW2</accession>
<gene>
    <name evidence="1" type="ORF">D4L85_21775</name>
</gene>
<evidence type="ECO:0000313" key="2">
    <source>
        <dbReference type="Proteomes" id="UP000266183"/>
    </source>
</evidence>
<dbReference type="KEGG" id="chk:D4L85_21775"/>
<keyword evidence="2" id="KW-1185">Reference proteome</keyword>
<dbReference type="RefSeq" id="WP_119756287.1">
    <property type="nucleotide sequence ID" value="NZ_CP032382.1"/>
</dbReference>
<sequence length="129" mass="15218">MSKQKSIPTRVSAFGKDQLVDYWNRIDYHYQLFQKDRGNHHEAEAFAILAWQLYHDWLEILLPNDHTVIKGYADTQIQLELNILRDIADGLKHILLDRNHKVLKDQTITYVNVFDYTFDFTFGAEAYSA</sequence>
<proteinExistence type="predicted"/>
<dbReference type="EMBL" id="CP032382">
    <property type="protein sequence ID" value="AYB33044.1"/>
    <property type="molecule type" value="Genomic_DNA"/>
</dbReference>
<reference evidence="2" key="1">
    <citation type="submission" date="2018-09" db="EMBL/GenBank/DDBJ databases">
        <title>Chryseolinea sp. KIS68-18 isolated from soil.</title>
        <authorList>
            <person name="Weon H.-Y."/>
            <person name="Kwon S.-W."/>
            <person name="Lee S.A."/>
        </authorList>
    </citation>
    <scope>NUCLEOTIDE SEQUENCE [LARGE SCALE GENOMIC DNA]</scope>
    <source>
        <strain evidence="2">KIS68-18</strain>
    </source>
</reference>
<name>A0A385SPW2_9BACT</name>
<dbReference type="AlphaFoldDB" id="A0A385SPW2"/>
<organism evidence="1 2">
    <name type="scientific">Chryseolinea soli</name>
    <dbReference type="NCBI Taxonomy" id="2321403"/>
    <lineage>
        <taxon>Bacteria</taxon>
        <taxon>Pseudomonadati</taxon>
        <taxon>Bacteroidota</taxon>
        <taxon>Cytophagia</taxon>
        <taxon>Cytophagales</taxon>
        <taxon>Fulvivirgaceae</taxon>
        <taxon>Chryseolinea</taxon>
    </lineage>
</organism>
<protein>
    <submittedName>
        <fullName evidence="1">Uncharacterized protein</fullName>
    </submittedName>
</protein>
<evidence type="ECO:0000313" key="1">
    <source>
        <dbReference type="EMBL" id="AYB33044.1"/>
    </source>
</evidence>